<dbReference type="InterPro" id="IPR046947">
    <property type="entry name" value="LytR-like"/>
</dbReference>
<dbReference type="Proteomes" id="UP001597116">
    <property type="component" value="Unassembled WGS sequence"/>
</dbReference>
<protein>
    <submittedName>
        <fullName evidence="4">LytR/AlgR family response regulator transcription factor</fullName>
    </submittedName>
</protein>
<feature type="domain" description="HTH LytTR-type" evidence="3">
    <location>
        <begin position="128"/>
        <end position="197"/>
    </location>
</feature>
<dbReference type="InterPro" id="IPR007492">
    <property type="entry name" value="LytTR_DNA-bd_dom"/>
</dbReference>
<organism evidence="4 5">
    <name type="scientific">Larkinella insperata</name>
    <dbReference type="NCBI Taxonomy" id="332158"/>
    <lineage>
        <taxon>Bacteria</taxon>
        <taxon>Pseudomonadati</taxon>
        <taxon>Bacteroidota</taxon>
        <taxon>Cytophagia</taxon>
        <taxon>Cytophagales</taxon>
        <taxon>Spirosomataceae</taxon>
        <taxon>Larkinella</taxon>
    </lineage>
</organism>
<dbReference type="Pfam" id="PF04397">
    <property type="entry name" value="LytTR"/>
    <property type="match status" value="1"/>
</dbReference>
<proteinExistence type="predicted"/>
<reference evidence="5" key="1">
    <citation type="journal article" date="2019" name="Int. J. Syst. Evol. Microbiol.">
        <title>The Global Catalogue of Microorganisms (GCM) 10K type strain sequencing project: providing services to taxonomists for standard genome sequencing and annotation.</title>
        <authorList>
            <consortium name="The Broad Institute Genomics Platform"/>
            <consortium name="The Broad Institute Genome Sequencing Center for Infectious Disease"/>
            <person name="Wu L."/>
            <person name="Ma J."/>
        </authorList>
    </citation>
    <scope>NUCLEOTIDE SEQUENCE [LARGE SCALE GENOMIC DNA]</scope>
    <source>
        <strain evidence="5">CCUG 55608</strain>
    </source>
</reference>
<comment type="caution">
    <text evidence="4">The sequence shown here is derived from an EMBL/GenBank/DDBJ whole genome shotgun (WGS) entry which is preliminary data.</text>
</comment>
<dbReference type="Gene3D" id="2.40.50.1020">
    <property type="entry name" value="LytTr DNA-binding domain"/>
    <property type="match status" value="1"/>
</dbReference>
<dbReference type="SMART" id="SM00850">
    <property type="entry name" value="LytTR"/>
    <property type="match status" value="1"/>
</dbReference>
<name>A0ABW3QNR8_9BACT</name>
<dbReference type="SUPFAM" id="SSF52172">
    <property type="entry name" value="CheY-like"/>
    <property type="match status" value="1"/>
</dbReference>
<dbReference type="InterPro" id="IPR011006">
    <property type="entry name" value="CheY-like_superfamily"/>
</dbReference>
<evidence type="ECO:0000259" key="3">
    <source>
        <dbReference type="PROSITE" id="PS50930"/>
    </source>
</evidence>
<dbReference type="PROSITE" id="PS50110">
    <property type="entry name" value="RESPONSE_REGULATORY"/>
    <property type="match status" value="1"/>
</dbReference>
<evidence type="ECO:0000313" key="5">
    <source>
        <dbReference type="Proteomes" id="UP001597116"/>
    </source>
</evidence>
<dbReference type="PROSITE" id="PS50930">
    <property type="entry name" value="HTH_LYTTR"/>
    <property type="match status" value="1"/>
</dbReference>
<gene>
    <name evidence="4" type="ORF">ACFQ4C_24325</name>
</gene>
<dbReference type="PANTHER" id="PTHR37299:SF1">
    <property type="entry name" value="STAGE 0 SPORULATION PROTEIN A HOMOLOG"/>
    <property type="match status" value="1"/>
</dbReference>
<keyword evidence="1" id="KW-0597">Phosphoprotein</keyword>
<dbReference type="PANTHER" id="PTHR37299">
    <property type="entry name" value="TRANSCRIPTIONAL REGULATOR-RELATED"/>
    <property type="match status" value="1"/>
</dbReference>
<keyword evidence="5" id="KW-1185">Reference proteome</keyword>
<dbReference type="Pfam" id="PF00072">
    <property type="entry name" value="Response_reg"/>
    <property type="match status" value="1"/>
</dbReference>
<dbReference type="RefSeq" id="WP_265988918.1">
    <property type="nucleotide sequence ID" value="NZ_CP110973.1"/>
</dbReference>
<dbReference type="Gene3D" id="3.40.50.2300">
    <property type="match status" value="1"/>
</dbReference>
<dbReference type="SMART" id="SM00448">
    <property type="entry name" value="REC"/>
    <property type="match status" value="1"/>
</dbReference>
<feature type="domain" description="Response regulatory" evidence="2">
    <location>
        <begin position="3"/>
        <end position="114"/>
    </location>
</feature>
<accession>A0ABW3QNR8</accession>
<sequence length="230" mass="26202">MLTAIAIDDEPQALEVIRLHAAKVPFLELKASFTDAFEAIPFLQKAKIDLIFLDIKMPDISGVEFVRCLPTAPMIVFTTAYSDYAVQGFELDAIDYLLKPFPLPRFLKACNKALDHKNARDGAGDEFIFVKTGYEEEKVWLDEIVYLEADGNYLTFVLKNRKLLSRQTMSDVLRMLPENQFVRVHRSYSVSLRKIEKMSRSEITVGGVRIPVGASYEENVAEMKTRLLKN</sequence>
<evidence type="ECO:0000256" key="1">
    <source>
        <dbReference type="PROSITE-ProRule" id="PRU00169"/>
    </source>
</evidence>
<evidence type="ECO:0000313" key="4">
    <source>
        <dbReference type="EMBL" id="MFD1144275.1"/>
    </source>
</evidence>
<dbReference type="EMBL" id="JBHTLP010000021">
    <property type="protein sequence ID" value="MFD1144275.1"/>
    <property type="molecule type" value="Genomic_DNA"/>
</dbReference>
<dbReference type="InterPro" id="IPR001789">
    <property type="entry name" value="Sig_transdc_resp-reg_receiver"/>
</dbReference>
<evidence type="ECO:0000259" key="2">
    <source>
        <dbReference type="PROSITE" id="PS50110"/>
    </source>
</evidence>
<feature type="modified residue" description="4-aspartylphosphate" evidence="1">
    <location>
        <position position="54"/>
    </location>
</feature>